<proteinExistence type="predicted"/>
<accession>A0A2S6FGE6</accession>
<dbReference type="EMBL" id="NIRS01000006">
    <property type="protein sequence ID" value="PPK36486.1"/>
    <property type="molecule type" value="Genomic_DNA"/>
</dbReference>
<keyword evidence="2" id="KW-1185">Reference proteome</keyword>
<name>A0A2S6FGE6_9PSED</name>
<gene>
    <name evidence="1" type="ORF">CD175_22995</name>
</gene>
<dbReference type="Proteomes" id="UP000238541">
    <property type="component" value="Unassembled WGS sequence"/>
</dbReference>
<evidence type="ECO:0000313" key="1">
    <source>
        <dbReference type="EMBL" id="PPK36486.1"/>
    </source>
</evidence>
<comment type="caution">
    <text evidence="1">The sequence shown here is derived from an EMBL/GenBank/DDBJ whole genome shotgun (WGS) entry which is preliminary data.</text>
</comment>
<reference evidence="2" key="1">
    <citation type="submission" date="2017-06" db="EMBL/GenBank/DDBJ databases">
        <authorList>
            <person name="Furmanczyk E.M."/>
        </authorList>
    </citation>
    <scope>NUCLEOTIDE SEQUENCE [LARGE SCALE GENOMIC DNA]</scope>
    <source>
        <strain evidence="2">AP3_16</strain>
    </source>
</reference>
<evidence type="ECO:0000313" key="2">
    <source>
        <dbReference type="Proteomes" id="UP000238541"/>
    </source>
</evidence>
<sequence length="157" mass="16636">MAVVLSVSCVPCAHRQRGASQLTTNMKRNIQMSANRSGHMSAEVITTDGSMQFRVTDGLDFYQQSNIHCIEADNGQGTAFLVYLPIGIQSGSFSLELNGTTPMVIHVSGNSEAELYPGTLELTVGGDAQFAGRFSGTDANGLQVSNGSFRLENEAGA</sequence>
<protein>
    <submittedName>
        <fullName evidence="1">Uncharacterized protein</fullName>
    </submittedName>
</protein>
<organism evidence="1 2">
    <name type="scientific">Pseudomonas laurylsulfatiphila</name>
    <dbReference type="NCBI Taxonomy" id="2011015"/>
    <lineage>
        <taxon>Bacteria</taxon>
        <taxon>Pseudomonadati</taxon>
        <taxon>Pseudomonadota</taxon>
        <taxon>Gammaproteobacteria</taxon>
        <taxon>Pseudomonadales</taxon>
        <taxon>Pseudomonadaceae</taxon>
        <taxon>Pseudomonas</taxon>
    </lineage>
</organism>
<dbReference type="AlphaFoldDB" id="A0A2S6FGE6"/>